<evidence type="ECO:0000256" key="1">
    <source>
        <dbReference type="ARBA" id="ARBA00022679"/>
    </source>
</evidence>
<evidence type="ECO:0000313" key="8">
    <source>
        <dbReference type="EMBL" id="SFM71483.1"/>
    </source>
</evidence>
<dbReference type="PANTHER" id="PTHR24421">
    <property type="entry name" value="NITRATE/NITRITE SENSOR PROTEIN NARX-RELATED"/>
    <property type="match status" value="1"/>
</dbReference>
<evidence type="ECO:0000256" key="4">
    <source>
        <dbReference type="SAM" id="Coils"/>
    </source>
</evidence>
<evidence type="ECO:0000256" key="2">
    <source>
        <dbReference type="ARBA" id="ARBA00022777"/>
    </source>
</evidence>
<feature type="domain" description="Signal transduction histidine kinase subgroup 3 dimerisation and phosphoacceptor" evidence="7">
    <location>
        <begin position="182"/>
        <end position="247"/>
    </location>
</feature>
<dbReference type="AlphaFoldDB" id="A0A1I4T4E7"/>
<dbReference type="PANTHER" id="PTHR24421:SF58">
    <property type="entry name" value="SIGNAL TRANSDUCTION HISTIDINE-PROTEIN KINASE_PHOSPHATASE UHPB"/>
    <property type="match status" value="1"/>
</dbReference>
<gene>
    <name evidence="8" type="ORF">SAMN05192568_10499</name>
</gene>
<dbReference type="GO" id="GO:0016020">
    <property type="term" value="C:membrane"/>
    <property type="evidence" value="ECO:0007669"/>
    <property type="project" value="InterPro"/>
</dbReference>
<dbReference type="Proteomes" id="UP000199048">
    <property type="component" value="Unassembled WGS sequence"/>
</dbReference>
<dbReference type="STRING" id="582667.SAMN05192568_10499"/>
<keyword evidence="9" id="KW-1185">Reference proteome</keyword>
<keyword evidence="1" id="KW-0808">Transferase</keyword>
<keyword evidence="5" id="KW-0472">Membrane</keyword>
<keyword evidence="5" id="KW-1133">Transmembrane helix</keyword>
<evidence type="ECO:0000256" key="3">
    <source>
        <dbReference type="ARBA" id="ARBA00023012"/>
    </source>
</evidence>
<dbReference type="InterPro" id="IPR050482">
    <property type="entry name" value="Sensor_HK_TwoCompSys"/>
</dbReference>
<keyword evidence="5" id="KW-0812">Transmembrane</keyword>
<evidence type="ECO:0000259" key="7">
    <source>
        <dbReference type="Pfam" id="PF07730"/>
    </source>
</evidence>
<dbReference type="EMBL" id="FOTK01000049">
    <property type="protein sequence ID" value="SFM71483.1"/>
    <property type="molecule type" value="Genomic_DNA"/>
</dbReference>
<organism evidence="8 9">
    <name type="scientific">Methylobacterium pseudosasicola</name>
    <dbReference type="NCBI Taxonomy" id="582667"/>
    <lineage>
        <taxon>Bacteria</taxon>
        <taxon>Pseudomonadati</taxon>
        <taxon>Pseudomonadota</taxon>
        <taxon>Alphaproteobacteria</taxon>
        <taxon>Hyphomicrobiales</taxon>
        <taxon>Methylobacteriaceae</taxon>
        <taxon>Methylobacterium</taxon>
    </lineage>
</organism>
<dbReference type="Gene3D" id="3.30.565.10">
    <property type="entry name" value="Histidine kinase-like ATPase, C-terminal domain"/>
    <property type="match status" value="1"/>
</dbReference>
<feature type="domain" description="Histidine kinase/HSP90-like ATPase" evidence="6">
    <location>
        <begin position="292"/>
        <end position="381"/>
    </location>
</feature>
<protein>
    <submittedName>
        <fullName evidence="8">Signal transduction histidine kinase</fullName>
    </submittedName>
</protein>
<keyword evidence="2 8" id="KW-0418">Kinase</keyword>
<evidence type="ECO:0000313" key="9">
    <source>
        <dbReference type="Proteomes" id="UP000199048"/>
    </source>
</evidence>
<evidence type="ECO:0000259" key="6">
    <source>
        <dbReference type="Pfam" id="PF02518"/>
    </source>
</evidence>
<dbReference type="GO" id="GO:0000155">
    <property type="term" value="F:phosphorelay sensor kinase activity"/>
    <property type="evidence" value="ECO:0007669"/>
    <property type="project" value="InterPro"/>
</dbReference>
<dbReference type="Gene3D" id="1.20.5.1930">
    <property type="match status" value="1"/>
</dbReference>
<accession>A0A1I4T4E7</accession>
<reference evidence="9" key="1">
    <citation type="submission" date="2016-10" db="EMBL/GenBank/DDBJ databases">
        <authorList>
            <person name="Varghese N."/>
            <person name="Submissions S."/>
        </authorList>
    </citation>
    <scope>NUCLEOTIDE SEQUENCE [LARGE SCALE GENOMIC DNA]</scope>
    <source>
        <strain evidence="9">BL36</strain>
    </source>
</reference>
<keyword evidence="3" id="KW-0902">Two-component regulatory system</keyword>
<feature type="transmembrane region" description="Helical" evidence="5">
    <location>
        <begin position="91"/>
        <end position="112"/>
    </location>
</feature>
<name>A0A1I4T4E7_9HYPH</name>
<dbReference type="InterPro" id="IPR003594">
    <property type="entry name" value="HATPase_dom"/>
</dbReference>
<evidence type="ECO:0000256" key="5">
    <source>
        <dbReference type="SAM" id="Phobius"/>
    </source>
</evidence>
<feature type="coiled-coil region" evidence="4">
    <location>
        <begin position="154"/>
        <end position="181"/>
    </location>
</feature>
<dbReference type="GO" id="GO:0046983">
    <property type="term" value="F:protein dimerization activity"/>
    <property type="evidence" value="ECO:0007669"/>
    <property type="project" value="InterPro"/>
</dbReference>
<dbReference type="SUPFAM" id="SSF55874">
    <property type="entry name" value="ATPase domain of HSP90 chaperone/DNA topoisomerase II/histidine kinase"/>
    <property type="match status" value="1"/>
</dbReference>
<dbReference type="InterPro" id="IPR011712">
    <property type="entry name" value="Sig_transdc_His_kin_sub3_dim/P"/>
</dbReference>
<sequence>MPASASQPTPAILTLLPGICADIHLGAEMPRRFCGDWDGLDAAPGWLRTALGWEAEAVPLIRTIVYRERTIGSVAAWPDPMAGAARIWHRVRLAGGLAVVLAAATVLLNWFAVARLVAPAGRIVRGLDDLDAVRIPAPLPRFPAAEFDRIAIACNGLADRLVRAEAERTDLMQRLVTVQEEERQALARDLHDVFGQCLAAAGARAAAIELAAPPDREDLREDARGIEAIVATMRESLRGALARLELPDLAEGGLMDALRGLVADWRAQLRAGPALHLDVTGDLADLPADASASLYRVAQELLTNALRHGRPSRIFLRLDRAESGARAVTLTLDDDGGGDVARTASAAGRGLVGIRARLAALGGSLSLTGTGSGIRACATVPTAG</sequence>
<dbReference type="Pfam" id="PF02518">
    <property type="entry name" value="HATPase_c"/>
    <property type="match status" value="1"/>
</dbReference>
<proteinExistence type="predicted"/>
<keyword evidence="4" id="KW-0175">Coiled coil</keyword>
<dbReference type="CDD" id="cd16917">
    <property type="entry name" value="HATPase_UhpB-NarQ-NarX-like"/>
    <property type="match status" value="1"/>
</dbReference>
<dbReference type="Pfam" id="PF07730">
    <property type="entry name" value="HisKA_3"/>
    <property type="match status" value="1"/>
</dbReference>
<dbReference type="InterPro" id="IPR036890">
    <property type="entry name" value="HATPase_C_sf"/>
</dbReference>